<gene>
    <name evidence="1" type="ORF">Godav_006184</name>
</gene>
<name>A0A7J8S2X3_GOSDV</name>
<dbReference type="Proteomes" id="UP000593561">
    <property type="component" value="Unassembled WGS sequence"/>
</dbReference>
<proteinExistence type="predicted"/>
<accession>A0A7J8S2X3</accession>
<comment type="caution">
    <text evidence="1">The sequence shown here is derived from an EMBL/GenBank/DDBJ whole genome shotgun (WGS) entry which is preliminary data.</text>
</comment>
<evidence type="ECO:0000313" key="2">
    <source>
        <dbReference type="Proteomes" id="UP000593561"/>
    </source>
</evidence>
<feature type="non-terminal residue" evidence="1">
    <location>
        <position position="1"/>
    </location>
</feature>
<reference evidence="1 2" key="1">
    <citation type="journal article" date="2019" name="Genome Biol. Evol.">
        <title>Insights into the evolution of the New World diploid cottons (Gossypium, subgenus Houzingenia) based on genome sequencing.</title>
        <authorList>
            <person name="Grover C.E."/>
            <person name="Arick M.A. 2nd"/>
            <person name="Thrash A."/>
            <person name="Conover J.L."/>
            <person name="Sanders W.S."/>
            <person name="Peterson D.G."/>
            <person name="Frelichowski J.E."/>
            <person name="Scheffler J.A."/>
            <person name="Scheffler B.E."/>
            <person name="Wendel J.F."/>
        </authorList>
    </citation>
    <scope>NUCLEOTIDE SEQUENCE [LARGE SCALE GENOMIC DNA]</scope>
    <source>
        <strain evidence="1">27</strain>
        <tissue evidence="1">Leaf</tissue>
    </source>
</reference>
<dbReference type="EMBL" id="JABFAC010000008">
    <property type="protein sequence ID" value="MBA0620477.1"/>
    <property type="molecule type" value="Genomic_DNA"/>
</dbReference>
<evidence type="ECO:0000313" key="1">
    <source>
        <dbReference type="EMBL" id="MBA0620477.1"/>
    </source>
</evidence>
<organism evidence="1 2">
    <name type="scientific">Gossypium davidsonii</name>
    <name type="common">Davidson's cotton</name>
    <name type="synonym">Gossypium klotzschianum subsp. davidsonii</name>
    <dbReference type="NCBI Taxonomy" id="34287"/>
    <lineage>
        <taxon>Eukaryota</taxon>
        <taxon>Viridiplantae</taxon>
        <taxon>Streptophyta</taxon>
        <taxon>Embryophyta</taxon>
        <taxon>Tracheophyta</taxon>
        <taxon>Spermatophyta</taxon>
        <taxon>Magnoliopsida</taxon>
        <taxon>eudicotyledons</taxon>
        <taxon>Gunneridae</taxon>
        <taxon>Pentapetalae</taxon>
        <taxon>rosids</taxon>
        <taxon>malvids</taxon>
        <taxon>Malvales</taxon>
        <taxon>Malvaceae</taxon>
        <taxon>Malvoideae</taxon>
        <taxon>Gossypium</taxon>
    </lineage>
</organism>
<protein>
    <submittedName>
        <fullName evidence="1">Uncharacterized protein</fullName>
    </submittedName>
</protein>
<sequence length="70" mass="7584">FSESCTKEAKLAATLAWRFAANNSSGLAANDMEKNGDGKLQDSELPTPHLVMKMGLRLVYALLFVNIVQG</sequence>
<keyword evidence="2" id="KW-1185">Reference proteome</keyword>
<dbReference type="AlphaFoldDB" id="A0A7J8S2X3"/>